<proteinExistence type="inferred from homology"/>
<dbReference type="AlphaFoldDB" id="G1R5L4"/>
<dbReference type="EMBL" id="ADFV01004825">
    <property type="status" value="NOT_ANNOTATED_CDS"/>
    <property type="molecule type" value="Genomic_DNA"/>
</dbReference>
<dbReference type="SMART" id="SM00490">
    <property type="entry name" value="HELICc"/>
    <property type="match status" value="1"/>
</dbReference>
<evidence type="ECO:0000256" key="8">
    <source>
        <dbReference type="SAM" id="Coils"/>
    </source>
</evidence>
<reference evidence="13" key="2">
    <citation type="submission" date="2025-08" db="UniProtKB">
        <authorList>
            <consortium name="Ensembl"/>
        </authorList>
    </citation>
    <scope>IDENTIFICATION</scope>
</reference>
<keyword evidence="3 7" id="KW-0378">Hydrolase</keyword>
<dbReference type="PROSITE" id="PS00039">
    <property type="entry name" value="DEAD_ATP_HELICASE"/>
    <property type="match status" value="1"/>
</dbReference>
<dbReference type="OMA" id="MIDPPKQ"/>
<dbReference type="GeneTree" id="ENSGT00550000074997"/>
<evidence type="ECO:0000256" key="3">
    <source>
        <dbReference type="ARBA" id="ARBA00022801"/>
    </source>
</evidence>
<dbReference type="EMBL" id="ADFV01004828">
    <property type="status" value="NOT_ANNOTATED_CDS"/>
    <property type="molecule type" value="Genomic_DNA"/>
</dbReference>
<dbReference type="PANTHER" id="PTHR47959:SF22">
    <property type="entry name" value="RNA HELICASE"/>
    <property type="match status" value="1"/>
</dbReference>
<dbReference type="Proteomes" id="UP000001073">
    <property type="component" value="Chromosome 13"/>
</dbReference>
<dbReference type="EMBL" id="ADFV01004826">
    <property type="status" value="NOT_ANNOTATED_CDS"/>
    <property type="molecule type" value="Genomic_DNA"/>
</dbReference>
<evidence type="ECO:0000259" key="12">
    <source>
        <dbReference type="PROSITE" id="PS51195"/>
    </source>
</evidence>
<evidence type="ECO:0000313" key="13">
    <source>
        <dbReference type="Ensembl" id="ENSNLEP00000008486.2"/>
    </source>
</evidence>
<dbReference type="InterPro" id="IPR014014">
    <property type="entry name" value="RNA_helicase_DEAD_Q_motif"/>
</dbReference>
<dbReference type="GO" id="GO:0005829">
    <property type="term" value="C:cytosol"/>
    <property type="evidence" value="ECO:0007669"/>
    <property type="project" value="TreeGrafter"/>
</dbReference>
<gene>
    <name evidence="13" type="primary">DDX27</name>
</gene>
<dbReference type="InterPro" id="IPR014001">
    <property type="entry name" value="Helicase_ATP-bd"/>
</dbReference>
<dbReference type="CDD" id="cd18787">
    <property type="entry name" value="SF2_C_DEAD"/>
    <property type="match status" value="1"/>
</dbReference>
<keyword evidence="14" id="KW-1185">Reference proteome</keyword>
<evidence type="ECO:0000256" key="1">
    <source>
        <dbReference type="ARBA" id="ARBA00012552"/>
    </source>
</evidence>
<reference evidence="13 14" key="1">
    <citation type="submission" date="2012-10" db="EMBL/GenBank/DDBJ databases">
        <authorList>
            <consortium name="Gibbon Genome Sequencing Consortium"/>
        </authorList>
    </citation>
    <scope>NUCLEOTIDE SEQUENCE [LARGE SCALE GENOMIC DNA]</scope>
</reference>
<dbReference type="Pfam" id="PF00270">
    <property type="entry name" value="DEAD"/>
    <property type="match status" value="1"/>
</dbReference>
<keyword evidence="8" id="KW-0175">Coiled coil</keyword>
<evidence type="ECO:0000256" key="5">
    <source>
        <dbReference type="ARBA" id="ARBA00022840"/>
    </source>
</evidence>
<dbReference type="EMBL" id="ADFV01004829">
    <property type="status" value="NOT_ANNOTATED_CDS"/>
    <property type="molecule type" value="Genomic_DNA"/>
</dbReference>
<feature type="region of interest" description="Disordered" evidence="9">
    <location>
        <begin position="40"/>
        <end position="133"/>
    </location>
</feature>
<feature type="domain" description="Helicase C-terminal" evidence="11">
    <location>
        <begin position="350"/>
        <end position="496"/>
    </location>
</feature>
<dbReference type="FunFam" id="3.40.50.300:FF:001134">
    <property type="entry name" value="Probable ATP-dependent RNA helicase DDX27"/>
    <property type="match status" value="1"/>
</dbReference>
<feature type="compositionally biased region" description="Acidic residues" evidence="9">
    <location>
        <begin position="43"/>
        <end position="62"/>
    </location>
</feature>
<evidence type="ECO:0000256" key="2">
    <source>
        <dbReference type="ARBA" id="ARBA00022741"/>
    </source>
</evidence>
<dbReference type="FunCoup" id="G1R5L4">
    <property type="interactions" value="2410"/>
</dbReference>
<dbReference type="Pfam" id="PF00271">
    <property type="entry name" value="Helicase_C"/>
    <property type="match status" value="1"/>
</dbReference>
<dbReference type="PANTHER" id="PTHR47959">
    <property type="entry name" value="ATP-DEPENDENT RNA HELICASE RHLE-RELATED"/>
    <property type="match status" value="1"/>
</dbReference>
<dbReference type="InterPro" id="IPR000629">
    <property type="entry name" value="RNA-helicase_DEAD-box_CS"/>
</dbReference>
<dbReference type="PROSITE" id="PS51192">
    <property type="entry name" value="HELICASE_ATP_BIND_1"/>
    <property type="match status" value="1"/>
</dbReference>
<dbReference type="EMBL" id="ADFV01004824">
    <property type="status" value="NOT_ANNOTATED_CDS"/>
    <property type="molecule type" value="Genomic_DNA"/>
</dbReference>
<feature type="coiled-coil region" evidence="8">
    <location>
        <begin position="509"/>
        <end position="536"/>
    </location>
</feature>
<dbReference type="InterPro" id="IPR050079">
    <property type="entry name" value="DEAD_box_RNA_helicase"/>
</dbReference>
<feature type="domain" description="DEAD-box RNA helicase Q" evidence="12">
    <location>
        <begin position="169"/>
        <end position="197"/>
    </location>
</feature>
<dbReference type="Gene3D" id="3.40.50.300">
    <property type="entry name" value="P-loop containing nucleotide triphosphate hydrolases"/>
    <property type="match status" value="3"/>
</dbReference>
<evidence type="ECO:0000259" key="11">
    <source>
        <dbReference type="PROSITE" id="PS51194"/>
    </source>
</evidence>
<dbReference type="EC" id="3.6.4.13" evidence="1"/>
<dbReference type="STRING" id="61853.ENSNLEP00000008486"/>
<feature type="compositionally biased region" description="Basic and acidic residues" evidence="9">
    <location>
        <begin position="80"/>
        <end position="109"/>
    </location>
</feature>
<dbReference type="EMBL" id="ADFV01004827">
    <property type="status" value="NOT_ANNOTATED_CDS"/>
    <property type="molecule type" value="Genomic_DNA"/>
</dbReference>
<feature type="short sequence motif" description="Q motif" evidence="6">
    <location>
        <begin position="169"/>
        <end position="197"/>
    </location>
</feature>
<evidence type="ECO:0000256" key="6">
    <source>
        <dbReference type="PROSITE-ProRule" id="PRU00552"/>
    </source>
</evidence>
<keyword evidence="2 7" id="KW-0547">Nucleotide-binding</keyword>
<dbReference type="InterPro" id="IPR001650">
    <property type="entry name" value="Helicase_C-like"/>
</dbReference>
<dbReference type="InParanoid" id="G1R5L4"/>
<comment type="similarity">
    <text evidence="7">Belongs to the DEAD box helicase family.</text>
</comment>
<dbReference type="GO" id="GO:0005524">
    <property type="term" value="F:ATP binding"/>
    <property type="evidence" value="ECO:0007669"/>
    <property type="project" value="UniProtKB-KW"/>
</dbReference>
<dbReference type="GO" id="GO:0016787">
    <property type="term" value="F:hydrolase activity"/>
    <property type="evidence" value="ECO:0007669"/>
    <property type="project" value="UniProtKB-KW"/>
</dbReference>
<dbReference type="Ensembl" id="ENSNLET00000008887.3">
    <property type="protein sequence ID" value="ENSNLEP00000008486.2"/>
    <property type="gene ID" value="ENSNLEG00000006961.3"/>
</dbReference>
<accession>G1R5L4</accession>
<dbReference type="SUPFAM" id="SSF52540">
    <property type="entry name" value="P-loop containing nucleoside triphosphate hydrolases"/>
    <property type="match status" value="1"/>
</dbReference>
<keyword evidence="4 7" id="KW-0347">Helicase</keyword>
<dbReference type="GO" id="GO:0003724">
    <property type="term" value="F:RNA helicase activity"/>
    <property type="evidence" value="ECO:0007669"/>
    <property type="project" value="UniProtKB-EC"/>
</dbReference>
<evidence type="ECO:0000259" key="10">
    <source>
        <dbReference type="PROSITE" id="PS51192"/>
    </source>
</evidence>
<dbReference type="PROSITE" id="PS51194">
    <property type="entry name" value="HELICASE_CTER"/>
    <property type="match status" value="1"/>
</dbReference>
<dbReference type="GO" id="GO:0003676">
    <property type="term" value="F:nucleic acid binding"/>
    <property type="evidence" value="ECO:0007669"/>
    <property type="project" value="InterPro"/>
</dbReference>
<dbReference type="eggNOG" id="KOG0338">
    <property type="taxonomic scope" value="Eukaryota"/>
</dbReference>
<dbReference type="InterPro" id="IPR027417">
    <property type="entry name" value="P-loop_NTPase"/>
</dbReference>
<name>G1R5L4_NOMLE</name>
<dbReference type="SMART" id="SM00487">
    <property type="entry name" value="DEXDc"/>
    <property type="match status" value="1"/>
</dbReference>
<sequence>TVLAQRRRGGCEKLRAGPHAVLASGSGFCDNMLADLGLIGTIGEDDEVPVEPESDSGDEEEERAATTLDEKIEKVRKKRKTEDKEAKSGKLEKEKEAKEGSEPKEQEDLQEHDEEGSEDEASETDYSSADENILTKADTLKVKDRKKKKKKGQEAGGFFEDASQYDENLSFQDMNLSRPLLKAITAMGFKQPTPIQKACIPVGLLGKDICACAATGTGGLDVKSQEAALRAAPDILIATPGRLIDHLHNCPSFHLSSIEVLILDEADRMLDEYFEEQMKEIIRMCSHHRQTMLFSATMTDEVKDLASVSLKNPVRIFVNSNTDVAPFLRQEFIRIRPNREGDREAIVAALLTRTFTDHVMLFTQTKKQAHRMHILLGLMGLQVGELHGNLSQTQRLEALRRFKDEQIDILVATDVAARGLDIEGVKTVINFTMPNTIKHYVHRVGRTARAGRAGRSVSLVGEDERKMLKEIVKAAKAPVKARILPQDVILKFRDKIEKMEKDVYAVLQLEAEEKEMQQSEAQINTAKRLLEKGKEAVVQEPERSWFQTKEERKKEKIAKALQEFDLALRGKKKRKKFMKDAKKKGEMTAEERSQFEILKAQMFAERLAKRNRRAKRARAMPEEEPVRGPAKKQKQGKKSVFDEELTNTSKKALKQYRAGPSFEERKQLGLPHQRRGGNFKSKSRYKRRK</sequence>
<evidence type="ECO:0000313" key="14">
    <source>
        <dbReference type="Proteomes" id="UP000001073"/>
    </source>
</evidence>
<feature type="compositionally biased region" description="Basic residues" evidence="9">
    <location>
        <begin position="672"/>
        <end position="689"/>
    </location>
</feature>
<feature type="compositionally biased region" description="Acidic residues" evidence="9">
    <location>
        <begin position="110"/>
        <end position="123"/>
    </location>
</feature>
<feature type="region of interest" description="Disordered" evidence="9">
    <location>
        <begin position="608"/>
        <end position="689"/>
    </location>
</feature>
<evidence type="ECO:0000256" key="7">
    <source>
        <dbReference type="RuleBase" id="RU000492"/>
    </source>
</evidence>
<reference evidence="13" key="3">
    <citation type="submission" date="2025-09" db="UniProtKB">
        <authorList>
            <consortium name="Ensembl"/>
        </authorList>
    </citation>
    <scope>IDENTIFICATION</scope>
</reference>
<protein>
    <recommendedName>
        <fullName evidence="1">RNA helicase</fullName>
        <ecNumber evidence="1">3.6.4.13</ecNumber>
    </recommendedName>
</protein>
<dbReference type="EMBL" id="ADFV01004830">
    <property type="status" value="NOT_ANNOTATED_CDS"/>
    <property type="molecule type" value="Genomic_DNA"/>
</dbReference>
<dbReference type="InterPro" id="IPR011545">
    <property type="entry name" value="DEAD/DEAH_box_helicase_dom"/>
</dbReference>
<dbReference type="PROSITE" id="PS51195">
    <property type="entry name" value="Q_MOTIF"/>
    <property type="match status" value="1"/>
</dbReference>
<evidence type="ECO:0000256" key="4">
    <source>
        <dbReference type="ARBA" id="ARBA00022806"/>
    </source>
</evidence>
<organism evidence="13 14">
    <name type="scientific">Nomascus leucogenys</name>
    <name type="common">Northern white-cheeked gibbon</name>
    <name type="synonym">Hylobates leucogenys</name>
    <dbReference type="NCBI Taxonomy" id="61853"/>
    <lineage>
        <taxon>Eukaryota</taxon>
        <taxon>Metazoa</taxon>
        <taxon>Chordata</taxon>
        <taxon>Craniata</taxon>
        <taxon>Vertebrata</taxon>
        <taxon>Euteleostomi</taxon>
        <taxon>Mammalia</taxon>
        <taxon>Eutheria</taxon>
        <taxon>Euarchontoglires</taxon>
        <taxon>Primates</taxon>
        <taxon>Haplorrhini</taxon>
        <taxon>Catarrhini</taxon>
        <taxon>Hylobatidae</taxon>
        <taxon>Nomascus</taxon>
    </lineage>
</organism>
<evidence type="ECO:0000256" key="9">
    <source>
        <dbReference type="SAM" id="MobiDB-lite"/>
    </source>
</evidence>
<feature type="compositionally biased region" description="Basic residues" evidence="9">
    <location>
        <begin position="609"/>
        <end position="618"/>
    </location>
</feature>
<feature type="domain" description="Helicase ATP-binding" evidence="10">
    <location>
        <begin position="217"/>
        <end position="316"/>
    </location>
</feature>
<dbReference type="HOGENOM" id="CLU_003041_3_3_1"/>
<keyword evidence="5 7" id="KW-0067">ATP-binding</keyword>